<feature type="signal peptide" evidence="1">
    <location>
        <begin position="1"/>
        <end position="25"/>
    </location>
</feature>
<dbReference type="AlphaFoldDB" id="A0A4V2X5E5"/>
<proteinExistence type="predicted"/>
<dbReference type="Proteomes" id="UP000295550">
    <property type="component" value="Unassembled WGS sequence"/>
</dbReference>
<organism evidence="2 3">
    <name type="scientific">Photorhabdus luminescens subsp. mexicana</name>
    <dbReference type="NCBI Taxonomy" id="2100167"/>
    <lineage>
        <taxon>Bacteria</taxon>
        <taxon>Pseudomonadati</taxon>
        <taxon>Pseudomonadota</taxon>
        <taxon>Gammaproteobacteria</taxon>
        <taxon>Enterobacterales</taxon>
        <taxon>Morganellaceae</taxon>
        <taxon>Photorhabdus</taxon>
    </lineage>
</organism>
<protein>
    <submittedName>
        <fullName evidence="2">Uncharacterized protein</fullName>
    </submittedName>
</protein>
<evidence type="ECO:0000256" key="1">
    <source>
        <dbReference type="SAM" id="SignalP"/>
    </source>
</evidence>
<name>A0A4V2X5E5_PHOLU</name>
<sequence>MMVNDMKLNMLFALILTVLSFSAYAEKIDYCYTVEFDSGVFNLNSLKKASAKNDCRYNLVPLVYNGVKDYFNLSDAASPSGGIGYIKWNGESKKYSYDIDEINNTLKESYGKNNKFSYVLNMRYKVKIKTFPRRKGAMVMSDIIFLDKKDKPYSVMRTLFFYSQDNYAAEYYPDPIKYSDKKRMDFLNKVTDLFMTMEINCDFS</sequence>
<evidence type="ECO:0000313" key="2">
    <source>
        <dbReference type="EMBL" id="TDB47885.1"/>
    </source>
</evidence>
<dbReference type="EMBL" id="PUJX01000019">
    <property type="protein sequence ID" value="TDB47885.1"/>
    <property type="molecule type" value="Genomic_DNA"/>
</dbReference>
<evidence type="ECO:0000313" key="3">
    <source>
        <dbReference type="Proteomes" id="UP000295550"/>
    </source>
</evidence>
<accession>A0A4V2X5E5</accession>
<reference evidence="2 3" key="1">
    <citation type="journal article" date="2019" name="Int. J. Syst. Evol. Microbiol.">
        <title>Photorhabdus khanii subsp. guanajuatensis subsp. nov., isolated from Heterorhabditis atacamensis, and Photorhabdus luminescens subsp. mexicana subsp. nov., isolated from Heterorhabditis mexicana entomopathogenic nematodes.</title>
        <authorList>
            <person name="Machado R.A.R."/>
            <person name="Bruno P."/>
            <person name="Arce C.C.M."/>
            <person name="Liechti N."/>
            <person name="Kohler A."/>
            <person name="Bernal J."/>
            <person name="Bruggmann R."/>
            <person name="Turlings T.C.J."/>
        </authorList>
    </citation>
    <scope>NUCLEOTIDE SEQUENCE [LARGE SCALE GENOMIC DNA]</scope>
    <source>
        <strain evidence="2 3">MEX47-22</strain>
    </source>
</reference>
<feature type="chain" id="PRO_5020529113" evidence="1">
    <location>
        <begin position="26"/>
        <end position="204"/>
    </location>
</feature>
<gene>
    <name evidence="2" type="ORF">C5468_17490</name>
</gene>
<comment type="caution">
    <text evidence="2">The sequence shown here is derived from an EMBL/GenBank/DDBJ whole genome shotgun (WGS) entry which is preliminary data.</text>
</comment>
<keyword evidence="1" id="KW-0732">Signal</keyword>